<dbReference type="SUPFAM" id="SSF48452">
    <property type="entry name" value="TPR-like"/>
    <property type="match status" value="1"/>
</dbReference>
<evidence type="ECO:0008006" key="3">
    <source>
        <dbReference type="Google" id="ProtNLM"/>
    </source>
</evidence>
<keyword evidence="2" id="KW-1185">Reference proteome</keyword>
<organism evidence="1 2">
    <name type="scientific">Sphingomonas sinipercae</name>
    <dbReference type="NCBI Taxonomy" id="2714944"/>
    <lineage>
        <taxon>Bacteria</taxon>
        <taxon>Pseudomonadati</taxon>
        <taxon>Pseudomonadota</taxon>
        <taxon>Alphaproteobacteria</taxon>
        <taxon>Sphingomonadales</taxon>
        <taxon>Sphingomonadaceae</taxon>
        <taxon>Sphingomonas</taxon>
    </lineage>
</organism>
<dbReference type="Proteomes" id="UP000502502">
    <property type="component" value="Chromosome"/>
</dbReference>
<proteinExistence type="predicted"/>
<dbReference type="EMBL" id="CP049871">
    <property type="protein sequence ID" value="QIL02538.1"/>
    <property type="molecule type" value="Genomic_DNA"/>
</dbReference>
<gene>
    <name evidence="1" type="ORF">G7078_06865</name>
</gene>
<protein>
    <recommendedName>
        <fullName evidence="3">Tetratricopeptide repeat protein</fullName>
    </recommendedName>
</protein>
<dbReference type="KEGG" id="ssin:G7078_06865"/>
<sequence length="523" mass="56032">MIHLLYAAAIVAQAPPPATQPAAASEHRNHSDMAAPKSPMLMPGYGSGGFPVGTSNPRAQAFFDNGMQLAHAFAHKAAVEAMVEAVRLDPNCAMCLWGQAWADGPTINYGKNEQEVEQLKALADKAAELAKPRGTERERAMIEALQLRYTDGGGGKNGDLNFAKGMAALAMRYPDDKEIAVLAADAWLMTAAANRAEEKLNAEMAMPLLERVLARDPNYTPAIHFFIHAAEAASRSASAERFADLLPALAPRASHLVHMPSHTYYWVGRYQDAADVNMRAVQLGIENAQRLGLPEPDGVWGLPYHVHNVTFGLGGALMAGDSRTALALGRPLVERSQVGTEAGPFRQLIAASGYAAVGLFAPTAEVLALPEPKLPYVTAAWHYARGEAFARLGNAARVRAEAAAIRAVPGGTSPDDGSMQAQQMTFIARNVLSGRAALLEHRLVEAQAHFREAAELQENHDFSRFSDPPAWYYPVRRDLAAALLAAGDRAGAIREAQAVLASRPKDPGALQLLRKLDAGPSAR</sequence>
<dbReference type="Gene3D" id="1.25.40.10">
    <property type="entry name" value="Tetratricopeptide repeat domain"/>
    <property type="match status" value="2"/>
</dbReference>
<dbReference type="AlphaFoldDB" id="A0A6G7ZNN8"/>
<dbReference type="PANTHER" id="PTHR45588:SF1">
    <property type="entry name" value="WW DOMAIN-CONTAINING PROTEIN"/>
    <property type="match status" value="1"/>
</dbReference>
<dbReference type="RefSeq" id="WP_166094368.1">
    <property type="nucleotide sequence ID" value="NZ_CP049871.1"/>
</dbReference>
<name>A0A6G7ZNN8_9SPHN</name>
<evidence type="ECO:0000313" key="2">
    <source>
        <dbReference type="Proteomes" id="UP000502502"/>
    </source>
</evidence>
<reference evidence="1 2" key="1">
    <citation type="submission" date="2020-03" db="EMBL/GenBank/DDBJ databases">
        <title>Sphingomonas sp. nov., isolated from fish.</title>
        <authorList>
            <person name="Hyun D.-W."/>
            <person name="Bae J.-W."/>
        </authorList>
    </citation>
    <scope>NUCLEOTIDE SEQUENCE [LARGE SCALE GENOMIC DNA]</scope>
    <source>
        <strain evidence="1 2">HDW15C</strain>
    </source>
</reference>
<dbReference type="PANTHER" id="PTHR45588">
    <property type="entry name" value="TPR DOMAIN-CONTAINING PROTEIN"/>
    <property type="match status" value="1"/>
</dbReference>
<dbReference type="InterPro" id="IPR011990">
    <property type="entry name" value="TPR-like_helical_dom_sf"/>
</dbReference>
<accession>A0A6G7ZNN8</accession>
<evidence type="ECO:0000313" key="1">
    <source>
        <dbReference type="EMBL" id="QIL02538.1"/>
    </source>
</evidence>